<sequence length="121" mass="13384">MPVCSRHFTSSDYTLPEYPAQKRHLKKGTVPSQNLPVLSTENVEKRKRAKELDEGRQKRREKRAVVEPLLAEVALCEAEDPCDQDDDEEEHSAAASSAALPPAGSLERPTPPVIVLDQGLL</sequence>
<accession>A0AC60PHF3</accession>
<dbReference type="EMBL" id="JABSTQ010010566">
    <property type="protein sequence ID" value="KAG0419895.1"/>
    <property type="molecule type" value="Genomic_DNA"/>
</dbReference>
<comment type="caution">
    <text evidence="1">The sequence shown here is derived from an EMBL/GenBank/DDBJ whole genome shotgun (WGS) entry which is preliminary data.</text>
</comment>
<evidence type="ECO:0000313" key="1">
    <source>
        <dbReference type="EMBL" id="KAG0419895.1"/>
    </source>
</evidence>
<keyword evidence="2" id="KW-1185">Reference proteome</keyword>
<reference evidence="1 2" key="1">
    <citation type="journal article" date="2020" name="Cell">
        <title>Large-Scale Comparative Analyses of Tick Genomes Elucidate Their Genetic Diversity and Vector Capacities.</title>
        <authorList>
            <consortium name="Tick Genome and Microbiome Consortium (TIGMIC)"/>
            <person name="Jia N."/>
            <person name="Wang J."/>
            <person name="Shi W."/>
            <person name="Du L."/>
            <person name="Sun Y."/>
            <person name="Zhan W."/>
            <person name="Jiang J.F."/>
            <person name="Wang Q."/>
            <person name="Zhang B."/>
            <person name="Ji P."/>
            <person name="Bell-Sakyi L."/>
            <person name="Cui X.M."/>
            <person name="Yuan T.T."/>
            <person name="Jiang B.G."/>
            <person name="Yang W.F."/>
            <person name="Lam T.T."/>
            <person name="Chang Q.C."/>
            <person name="Ding S.J."/>
            <person name="Wang X.J."/>
            <person name="Zhu J.G."/>
            <person name="Ruan X.D."/>
            <person name="Zhao L."/>
            <person name="Wei J.T."/>
            <person name="Ye R.Z."/>
            <person name="Que T.C."/>
            <person name="Du C.H."/>
            <person name="Zhou Y.H."/>
            <person name="Cheng J.X."/>
            <person name="Dai P.F."/>
            <person name="Guo W.B."/>
            <person name="Han X.H."/>
            <person name="Huang E.J."/>
            <person name="Li L.F."/>
            <person name="Wei W."/>
            <person name="Gao Y.C."/>
            <person name="Liu J.Z."/>
            <person name="Shao H.Z."/>
            <person name="Wang X."/>
            <person name="Wang C.C."/>
            <person name="Yang T.C."/>
            <person name="Huo Q.B."/>
            <person name="Li W."/>
            <person name="Chen H.Y."/>
            <person name="Chen S.E."/>
            <person name="Zhou L.G."/>
            <person name="Ni X.B."/>
            <person name="Tian J.H."/>
            <person name="Sheng Y."/>
            <person name="Liu T."/>
            <person name="Pan Y.S."/>
            <person name="Xia L.Y."/>
            <person name="Li J."/>
            <person name="Zhao F."/>
            <person name="Cao W.C."/>
        </authorList>
    </citation>
    <scope>NUCLEOTIDE SEQUENCE [LARGE SCALE GENOMIC DNA]</scope>
    <source>
        <strain evidence="1">Iper-2018</strain>
    </source>
</reference>
<organism evidence="1 2">
    <name type="scientific">Ixodes persulcatus</name>
    <name type="common">Taiga tick</name>
    <dbReference type="NCBI Taxonomy" id="34615"/>
    <lineage>
        <taxon>Eukaryota</taxon>
        <taxon>Metazoa</taxon>
        <taxon>Ecdysozoa</taxon>
        <taxon>Arthropoda</taxon>
        <taxon>Chelicerata</taxon>
        <taxon>Arachnida</taxon>
        <taxon>Acari</taxon>
        <taxon>Parasitiformes</taxon>
        <taxon>Ixodida</taxon>
        <taxon>Ixodoidea</taxon>
        <taxon>Ixodidae</taxon>
        <taxon>Ixodinae</taxon>
        <taxon>Ixodes</taxon>
    </lineage>
</organism>
<protein>
    <submittedName>
        <fullName evidence="1">Uncharacterized protein</fullName>
    </submittedName>
</protein>
<proteinExistence type="predicted"/>
<dbReference type="Proteomes" id="UP000805193">
    <property type="component" value="Unassembled WGS sequence"/>
</dbReference>
<name>A0AC60PHF3_IXOPE</name>
<evidence type="ECO:0000313" key="2">
    <source>
        <dbReference type="Proteomes" id="UP000805193"/>
    </source>
</evidence>
<gene>
    <name evidence="1" type="ORF">HPB47_003808</name>
</gene>